<dbReference type="Proteomes" id="UP000681720">
    <property type="component" value="Unassembled WGS sequence"/>
</dbReference>
<dbReference type="GO" id="GO:0005198">
    <property type="term" value="F:structural molecule activity"/>
    <property type="evidence" value="ECO:0007669"/>
    <property type="project" value="TreeGrafter"/>
</dbReference>
<comment type="similarity">
    <text evidence="2">Belongs to the WD repeat SEC31 family.</text>
</comment>
<gene>
    <name evidence="10" type="ORF">BYL167_LOCUS32053</name>
    <name evidence="13" type="ORF">BYL167_LOCUS46559</name>
    <name evidence="11" type="ORF">GIL414_LOCUS37298</name>
    <name evidence="12" type="ORF">SMN809_LOCUS39707</name>
</gene>
<evidence type="ECO:0000256" key="1">
    <source>
        <dbReference type="ARBA" id="ARBA00004240"/>
    </source>
</evidence>
<keyword evidence="3" id="KW-0813">Transport</keyword>
<evidence type="ECO:0000256" key="8">
    <source>
        <dbReference type="ARBA" id="ARBA00022927"/>
    </source>
</evidence>
<evidence type="ECO:0000256" key="9">
    <source>
        <dbReference type="PROSITE-ProRule" id="PRU00221"/>
    </source>
</evidence>
<dbReference type="InterPro" id="IPR015943">
    <property type="entry name" value="WD40/YVTN_repeat-like_dom_sf"/>
</dbReference>
<dbReference type="GO" id="GO:0015031">
    <property type="term" value="P:protein transport"/>
    <property type="evidence" value="ECO:0007669"/>
    <property type="project" value="UniProtKB-KW"/>
</dbReference>
<accession>A0A8S2YJ62</accession>
<dbReference type="Pfam" id="PF00400">
    <property type="entry name" value="WD40"/>
    <property type="match status" value="1"/>
</dbReference>
<evidence type="ECO:0000256" key="4">
    <source>
        <dbReference type="ARBA" id="ARBA00022574"/>
    </source>
</evidence>
<evidence type="ECO:0000256" key="7">
    <source>
        <dbReference type="ARBA" id="ARBA00022892"/>
    </source>
</evidence>
<feature type="non-terminal residue" evidence="11">
    <location>
        <position position="1"/>
    </location>
</feature>
<keyword evidence="5" id="KW-0677">Repeat</keyword>
<reference evidence="11" key="1">
    <citation type="submission" date="2021-02" db="EMBL/GenBank/DDBJ databases">
        <authorList>
            <person name="Nowell W R."/>
        </authorList>
    </citation>
    <scope>NUCLEOTIDE SEQUENCE</scope>
</reference>
<feature type="repeat" description="WD" evidence="9">
    <location>
        <begin position="21"/>
        <end position="61"/>
    </location>
</feature>
<protein>
    <submittedName>
        <fullName evidence="11">Uncharacterized protein</fullName>
    </submittedName>
</protein>
<organism evidence="11 14">
    <name type="scientific">Rotaria magnacalcarata</name>
    <dbReference type="NCBI Taxonomy" id="392030"/>
    <lineage>
        <taxon>Eukaryota</taxon>
        <taxon>Metazoa</taxon>
        <taxon>Spiralia</taxon>
        <taxon>Gnathifera</taxon>
        <taxon>Rotifera</taxon>
        <taxon>Eurotatoria</taxon>
        <taxon>Bdelloidea</taxon>
        <taxon>Philodinida</taxon>
        <taxon>Philodinidae</taxon>
        <taxon>Rotaria</taxon>
    </lineage>
</organism>
<evidence type="ECO:0000313" key="13">
    <source>
        <dbReference type="EMBL" id="CAF4762259.1"/>
    </source>
</evidence>
<dbReference type="Gene3D" id="2.130.10.10">
    <property type="entry name" value="YVTN repeat-like/Quinoprotein amine dehydrogenase"/>
    <property type="match status" value="1"/>
</dbReference>
<dbReference type="InterPro" id="IPR040251">
    <property type="entry name" value="SEC31-like"/>
</dbReference>
<dbReference type="GO" id="GO:0090110">
    <property type="term" value="P:COPII-coated vesicle cargo loading"/>
    <property type="evidence" value="ECO:0007669"/>
    <property type="project" value="TreeGrafter"/>
</dbReference>
<keyword evidence="4 9" id="KW-0853">WD repeat</keyword>
<sequence>DQSAAIQLWDLRYGASPMKLLSGHTRGILDLQWSPNDSNLLMSSGKDNKIICWNPNDLSVM</sequence>
<dbReference type="PROSITE" id="PS50294">
    <property type="entry name" value="WD_REPEATS_REGION"/>
    <property type="match status" value="1"/>
</dbReference>
<evidence type="ECO:0000256" key="6">
    <source>
        <dbReference type="ARBA" id="ARBA00022824"/>
    </source>
</evidence>
<evidence type="ECO:0000256" key="3">
    <source>
        <dbReference type="ARBA" id="ARBA00022448"/>
    </source>
</evidence>
<evidence type="ECO:0000256" key="2">
    <source>
        <dbReference type="ARBA" id="ARBA00009358"/>
    </source>
</evidence>
<proteinExistence type="inferred from homology"/>
<evidence type="ECO:0000313" key="10">
    <source>
        <dbReference type="EMBL" id="CAF4412268.1"/>
    </source>
</evidence>
<dbReference type="PANTHER" id="PTHR13923">
    <property type="entry name" value="SEC31-RELATED PROTEIN"/>
    <property type="match status" value="1"/>
</dbReference>
<dbReference type="EMBL" id="CAJOBJ010095436">
    <property type="protein sequence ID" value="CAF4562253.1"/>
    <property type="molecule type" value="Genomic_DNA"/>
</dbReference>
<dbReference type="AlphaFoldDB" id="A0A8S2YJ62"/>
<dbReference type="SMART" id="SM00320">
    <property type="entry name" value="WD40"/>
    <property type="match status" value="1"/>
</dbReference>
<dbReference type="InterPro" id="IPR036322">
    <property type="entry name" value="WD40_repeat_dom_sf"/>
</dbReference>
<evidence type="ECO:0000256" key="5">
    <source>
        <dbReference type="ARBA" id="ARBA00022737"/>
    </source>
</evidence>
<feature type="non-terminal residue" evidence="11">
    <location>
        <position position="61"/>
    </location>
</feature>
<dbReference type="GO" id="GO:0030127">
    <property type="term" value="C:COPII vesicle coat"/>
    <property type="evidence" value="ECO:0007669"/>
    <property type="project" value="TreeGrafter"/>
</dbReference>
<keyword evidence="7" id="KW-0931">ER-Golgi transport</keyword>
<dbReference type="PROSITE" id="PS50082">
    <property type="entry name" value="WD_REPEATS_2"/>
    <property type="match status" value="1"/>
</dbReference>
<keyword evidence="6" id="KW-0256">Endoplasmic reticulum</keyword>
<dbReference type="EMBL" id="CAJOBH010131993">
    <property type="protein sequence ID" value="CAF4762259.1"/>
    <property type="molecule type" value="Genomic_DNA"/>
</dbReference>
<evidence type="ECO:0000313" key="14">
    <source>
        <dbReference type="Proteomes" id="UP000681720"/>
    </source>
</evidence>
<dbReference type="EMBL" id="CAJOBH010058239">
    <property type="protein sequence ID" value="CAF4412268.1"/>
    <property type="molecule type" value="Genomic_DNA"/>
</dbReference>
<dbReference type="GO" id="GO:0007029">
    <property type="term" value="P:endoplasmic reticulum organization"/>
    <property type="evidence" value="ECO:0007669"/>
    <property type="project" value="TreeGrafter"/>
</dbReference>
<dbReference type="Proteomes" id="UP000676336">
    <property type="component" value="Unassembled WGS sequence"/>
</dbReference>
<evidence type="ECO:0000313" key="11">
    <source>
        <dbReference type="EMBL" id="CAF4562253.1"/>
    </source>
</evidence>
<dbReference type="InterPro" id="IPR001680">
    <property type="entry name" value="WD40_rpt"/>
</dbReference>
<name>A0A8S2YJ62_9BILA</name>
<keyword evidence="8" id="KW-0653">Protein transport</keyword>
<comment type="caution">
    <text evidence="11">The sequence shown here is derived from an EMBL/GenBank/DDBJ whole genome shotgun (WGS) entry which is preliminary data.</text>
</comment>
<dbReference type="EMBL" id="CAJOBI010107296">
    <property type="protein sequence ID" value="CAF4616773.1"/>
    <property type="molecule type" value="Genomic_DNA"/>
</dbReference>
<dbReference type="PANTHER" id="PTHR13923:SF11">
    <property type="entry name" value="SECRETORY 31, ISOFORM D"/>
    <property type="match status" value="1"/>
</dbReference>
<comment type="subcellular location">
    <subcellularLocation>
        <location evidence="1">Endoplasmic reticulum</location>
    </subcellularLocation>
</comment>
<dbReference type="Proteomes" id="UP000681967">
    <property type="component" value="Unassembled WGS sequence"/>
</dbReference>
<dbReference type="GO" id="GO:0070971">
    <property type="term" value="C:endoplasmic reticulum exit site"/>
    <property type="evidence" value="ECO:0007669"/>
    <property type="project" value="TreeGrafter"/>
</dbReference>
<dbReference type="SUPFAM" id="SSF50978">
    <property type="entry name" value="WD40 repeat-like"/>
    <property type="match status" value="1"/>
</dbReference>
<evidence type="ECO:0000313" key="12">
    <source>
        <dbReference type="EMBL" id="CAF4616773.1"/>
    </source>
</evidence>